<dbReference type="AlphaFoldDB" id="A0A2I1HT49"/>
<dbReference type="Proteomes" id="UP000234323">
    <property type="component" value="Unassembled WGS sequence"/>
</dbReference>
<organism evidence="1 2">
    <name type="scientific">Rhizophagus irregularis</name>
    <dbReference type="NCBI Taxonomy" id="588596"/>
    <lineage>
        <taxon>Eukaryota</taxon>
        <taxon>Fungi</taxon>
        <taxon>Fungi incertae sedis</taxon>
        <taxon>Mucoromycota</taxon>
        <taxon>Glomeromycotina</taxon>
        <taxon>Glomeromycetes</taxon>
        <taxon>Glomerales</taxon>
        <taxon>Glomeraceae</taxon>
        <taxon>Rhizophagus</taxon>
    </lineage>
</organism>
<sequence>MGKCQKCQQDRPFLQEYYSNEKVFFYCQTCILENEKESLVTQEENKTICEKCKQLTWCSDEWDIFHGFNSYCSILGMECFINDGHHTHQICQQCSNKIQNASERRIRKLQAQKRKEEEILNCAYNYIWNKCNIRDERLTILRNKELTKYLRLLDKERPNYRNHCEYCGTLLNSKTENWHLFSYPPPYDHWNLYENILTCKTCFKELAEEYFGNNEDQYQEILDEVIVTEDSYDESTNMDVGWKYNDKEKEEIQQTHTHPDMNPEYLINQPWWTEPIDIQLENHYFDTNALIEDIKMVVQQPLF</sequence>
<proteinExistence type="predicted"/>
<gene>
    <name evidence="1" type="ORF">RhiirA4_432263</name>
</gene>
<protein>
    <submittedName>
        <fullName evidence="1">Uncharacterized protein</fullName>
    </submittedName>
</protein>
<accession>A0A2I1HT49</accession>
<reference evidence="1 2" key="1">
    <citation type="submission" date="2015-10" db="EMBL/GenBank/DDBJ databases">
        <title>Genome analyses suggest a sexual origin of heterokaryosis in a supposedly ancient asexual fungus.</title>
        <authorList>
            <person name="Ropars J."/>
            <person name="Sedzielewska K."/>
            <person name="Noel J."/>
            <person name="Charron P."/>
            <person name="Farinelli L."/>
            <person name="Marton T."/>
            <person name="Kruger M."/>
            <person name="Pelin A."/>
            <person name="Brachmann A."/>
            <person name="Corradi N."/>
        </authorList>
    </citation>
    <scope>NUCLEOTIDE SEQUENCE [LARGE SCALE GENOMIC DNA]</scope>
    <source>
        <strain evidence="1 2">A4</strain>
    </source>
</reference>
<evidence type="ECO:0000313" key="2">
    <source>
        <dbReference type="Proteomes" id="UP000234323"/>
    </source>
</evidence>
<comment type="caution">
    <text evidence="1">The sequence shown here is derived from an EMBL/GenBank/DDBJ whole genome shotgun (WGS) entry which is preliminary data.</text>
</comment>
<name>A0A2I1HT49_9GLOM</name>
<keyword evidence="2" id="KW-1185">Reference proteome</keyword>
<evidence type="ECO:0000313" key="1">
    <source>
        <dbReference type="EMBL" id="PKY62065.1"/>
    </source>
</evidence>
<dbReference type="EMBL" id="LLXI01006347">
    <property type="protein sequence ID" value="PKY62065.1"/>
    <property type="molecule type" value="Genomic_DNA"/>
</dbReference>